<protein>
    <submittedName>
        <fullName evidence="1">Unnamed protein product</fullName>
    </submittedName>
</protein>
<dbReference type="EMBL" id="BSXT01001646">
    <property type="protein sequence ID" value="GMF44106.1"/>
    <property type="molecule type" value="Genomic_DNA"/>
</dbReference>
<reference evidence="1" key="1">
    <citation type="submission" date="2023-04" db="EMBL/GenBank/DDBJ databases">
        <title>Phytophthora fragariaefolia NBRC 109709.</title>
        <authorList>
            <person name="Ichikawa N."/>
            <person name="Sato H."/>
            <person name="Tonouchi N."/>
        </authorList>
    </citation>
    <scope>NUCLEOTIDE SEQUENCE</scope>
    <source>
        <strain evidence="1">NBRC 109709</strain>
    </source>
</reference>
<sequence>MFSEIYFRVSPEGQKSLRSHKRQHFQITSSPELAQNFPLNKNKSLENDLEPSVFFPMGSNFSSLNFSL</sequence>
<evidence type="ECO:0000313" key="2">
    <source>
        <dbReference type="Proteomes" id="UP001165121"/>
    </source>
</evidence>
<name>A0A9W6XRT0_9STRA</name>
<accession>A0A9W6XRT0</accession>
<evidence type="ECO:0000313" key="1">
    <source>
        <dbReference type="EMBL" id="GMF44106.1"/>
    </source>
</evidence>
<comment type="caution">
    <text evidence="1">The sequence shown here is derived from an EMBL/GenBank/DDBJ whole genome shotgun (WGS) entry which is preliminary data.</text>
</comment>
<organism evidence="1 2">
    <name type="scientific">Phytophthora fragariaefolia</name>
    <dbReference type="NCBI Taxonomy" id="1490495"/>
    <lineage>
        <taxon>Eukaryota</taxon>
        <taxon>Sar</taxon>
        <taxon>Stramenopiles</taxon>
        <taxon>Oomycota</taxon>
        <taxon>Peronosporomycetes</taxon>
        <taxon>Peronosporales</taxon>
        <taxon>Peronosporaceae</taxon>
        <taxon>Phytophthora</taxon>
    </lineage>
</organism>
<dbReference type="AlphaFoldDB" id="A0A9W6XRT0"/>
<gene>
    <name evidence="1" type="ORF">Pfra01_001520900</name>
</gene>
<dbReference type="Proteomes" id="UP001165121">
    <property type="component" value="Unassembled WGS sequence"/>
</dbReference>
<keyword evidence="2" id="KW-1185">Reference proteome</keyword>
<proteinExistence type="predicted"/>